<dbReference type="RefSeq" id="WP_165873611.1">
    <property type="nucleotide sequence ID" value="NZ_SLXV01000001.1"/>
</dbReference>
<name>A0A4R2SCG7_9BACL</name>
<organism evidence="2 3">
    <name type="scientific">Baia soyae</name>
    <dbReference type="NCBI Taxonomy" id="1544746"/>
    <lineage>
        <taxon>Bacteria</taxon>
        <taxon>Bacillati</taxon>
        <taxon>Bacillota</taxon>
        <taxon>Bacilli</taxon>
        <taxon>Bacillales</taxon>
        <taxon>Thermoactinomycetaceae</taxon>
        <taxon>Baia</taxon>
    </lineage>
</organism>
<dbReference type="Pfam" id="PF26595">
    <property type="entry name" value="A_ENA"/>
    <property type="match status" value="1"/>
</dbReference>
<dbReference type="AlphaFoldDB" id="A0A4R2SCG7"/>
<protein>
    <submittedName>
        <fullName evidence="2">Collagen triple helix repeat protein</fullName>
    </submittedName>
</protein>
<feature type="compositionally biased region" description="Low complexity" evidence="1">
    <location>
        <begin position="139"/>
        <end position="151"/>
    </location>
</feature>
<evidence type="ECO:0000313" key="3">
    <source>
        <dbReference type="Proteomes" id="UP000294746"/>
    </source>
</evidence>
<evidence type="ECO:0000313" key="2">
    <source>
        <dbReference type="EMBL" id="TCP70606.1"/>
    </source>
</evidence>
<dbReference type="PANTHER" id="PTHR24637">
    <property type="entry name" value="COLLAGEN"/>
    <property type="match status" value="1"/>
</dbReference>
<accession>A0A4R2SCG7</accession>
<keyword evidence="2" id="KW-0176">Collagen</keyword>
<dbReference type="InterPro" id="IPR058705">
    <property type="entry name" value="A_ENA"/>
</dbReference>
<evidence type="ECO:0000256" key="1">
    <source>
        <dbReference type="SAM" id="MobiDB-lite"/>
    </source>
</evidence>
<dbReference type="InterPro" id="IPR008160">
    <property type="entry name" value="Collagen"/>
</dbReference>
<sequence>MSQANIPNISPNINITREDAVNLLLSSIALEELGLSHIINAEGEKLQYVLGTLPGVSTPFQPSLSDLLTINASVRDTINAIGKKEYILNEKLENVLETPVTIGPTGPPGPPGPTGGPPGPQGPQGPAGSAGPQGPQGPAGPSGVAGSIGPQGPQGPIGPTGGIASSFANGDSTSRNYPVGAITSVIWDIVEYVGTGINIATGSSAIVLDGGHSYLISSTITGQPDGGNDDISLYQTLLDGVPLFVPSNGYIYAASNSSSVTVAKTIQVSLPSQTLSMAFNALGASGAGLDNGTANITILQVT</sequence>
<dbReference type="Pfam" id="PF01391">
    <property type="entry name" value="Collagen"/>
    <property type="match status" value="1"/>
</dbReference>
<feature type="compositionally biased region" description="Low complexity" evidence="1">
    <location>
        <begin position="124"/>
        <end position="133"/>
    </location>
</feature>
<feature type="region of interest" description="Disordered" evidence="1">
    <location>
        <begin position="99"/>
        <end position="169"/>
    </location>
</feature>
<feature type="compositionally biased region" description="Pro residues" evidence="1">
    <location>
        <begin position="105"/>
        <end position="123"/>
    </location>
</feature>
<dbReference type="EMBL" id="SLXV01000001">
    <property type="protein sequence ID" value="TCP70606.1"/>
    <property type="molecule type" value="Genomic_DNA"/>
</dbReference>
<dbReference type="PANTHER" id="PTHR24637:SF428">
    <property type="entry name" value="SCAVENGER RECEPTOR CLASS A MEMBER 3"/>
    <property type="match status" value="1"/>
</dbReference>
<keyword evidence="3" id="KW-1185">Reference proteome</keyword>
<reference evidence="2 3" key="1">
    <citation type="submission" date="2019-03" db="EMBL/GenBank/DDBJ databases">
        <title>Genomic Encyclopedia of Type Strains, Phase IV (KMG-IV): sequencing the most valuable type-strain genomes for metagenomic binning, comparative biology and taxonomic classification.</title>
        <authorList>
            <person name="Goeker M."/>
        </authorList>
    </citation>
    <scope>NUCLEOTIDE SEQUENCE [LARGE SCALE GENOMIC DNA]</scope>
    <source>
        <strain evidence="2 3">DSM 46831</strain>
    </source>
</reference>
<gene>
    <name evidence="2" type="ORF">EDD57_10148</name>
</gene>
<dbReference type="Proteomes" id="UP000294746">
    <property type="component" value="Unassembled WGS sequence"/>
</dbReference>
<comment type="caution">
    <text evidence="2">The sequence shown here is derived from an EMBL/GenBank/DDBJ whole genome shotgun (WGS) entry which is preliminary data.</text>
</comment>
<proteinExistence type="predicted"/>